<evidence type="ECO:0008006" key="3">
    <source>
        <dbReference type="Google" id="ProtNLM"/>
    </source>
</evidence>
<proteinExistence type="predicted"/>
<sequence>MDRDFGTRLTLAFEMWERRYGQPLSDQTVAAWLTAIGRPVTPDYVQRLRTGHIAIVPPELRSAIAQVFGVDPGFFAYLPVLSHAQDAAVLADLDNPTLRRLGRVATGLSMRTMLYLESVADTLRRADGLPPINWTAQI</sequence>
<dbReference type="Proteomes" id="UP001611415">
    <property type="component" value="Unassembled WGS sequence"/>
</dbReference>
<dbReference type="RefSeq" id="WP_357401601.1">
    <property type="nucleotide sequence ID" value="NZ_JBEYCD010000002.1"/>
</dbReference>
<evidence type="ECO:0000313" key="1">
    <source>
        <dbReference type="EMBL" id="MFI2472536.1"/>
    </source>
</evidence>
<dbReference type="EMBL" id="JBIRYO010000002">
    <property type="protein sequence ID" value="MFI2472536.1"/>
    <property type="molecule type" value="Genomic_DNA"/>
</dbReference>
<dbReference type="InterPro" id="IPR010982">
    <property type="entry name" value="Lambda_DNA-bd_dom_sf"/>
</dbReference>
<reference evidence="1 2" key="1">
    <citation type="submission" date="2024-10" db="EMBL/GenBank/DDBJ databases">
        <title>The Natural Products Discovery Center: Release of the First 8490 Sequenced Strains for Exploring Actinobacteria Biosynthetic Diversity.</title>
        <authorList>
            <person name="Kalkreuter E."/>
            <person name="Kautsar S.A."/>
            <person name="Yang D."/>
            <person name="Bader C.D."/>
            <person name="Teijaro C.N."/>
            <person name="Fluegel L."/>
            <person name="Davis C.M."/>
            <person name="Simpson J.R."/>
            <person name="Lauterbach L."/>
            <person name="Steele A.D."/>
            <person name="Gui C."/>
            <person name="Meng S."/>
            <person name="Li G."/>
            <person name="Viehrig K."/>
            <person name="Ye F."/>
            <person name="Su P."/>
            <person name="Kiefer A.F."/>
            <person name="Nichols A."/>
            <person name="Cepeda A.J."/>
            <person name="Yan W."/>
            <person name="Fan B."/>
            <person name="Jiang Y."/>
            <person name="Adhikari A."/>
            <person name="Zheng C.-J."/>
            <person name="Schuster L."/>
            <person name="Cowan T.M."/>
            <person name="Smanski M.J."/>
            <person name="Chevrette M.G."/>
            <person name="De Carvalho L.P.S."/>
            <person name="Shen B."/>
        </authorList>
    </citation>
    <scope>NUCLEOTIDE SEQUENCE [LARGE SCALE GENOMIC DNA]</scope>
    <source>
        <strain evidence="1 2">NPDC019275</strain>
    </source>
</reference>
<accession>A0ABW7WUK9</accession>
<organism evidence="1 2">
    <name type="scientific">Nocardia xishanensis</name>
    <dbReference type="NCBI Taxonomy" id="238964"/>
    <lineage>
        <taxon>Bacteria</taxon>
        <taxon>Bacillati</taxon>
        <taxon>Actinomycetota</taxon>
        <taxon>Actinomycetes</taxon>
        <taxon>Mycobacteriales</taxon>
        <taxon>Nocardiaceae</taxon>
        <taxon>Nocardia</taxon>
    </lineage>
</organism>
<name>A0ABW7WUK9_9NOCA</name>
<comment type="caution">
    <text evidence="1">The sequence shown here is derived from an EMBL/GenBank/DDBJ whole genome shotgun (WGS) entry which is preliminary data.</text>
</comment>
<keyword evidence="2" id="KW-1185">Reference proteome</keyword>
<dbReference type="Gene3D" id="1.10.260.40">
    <property type="entry name" value="lambda repressor-like DNA-binding domains"/>
    <property type="match status" value="1"/>
</dbReference>
<gene>
    <name evidence="1" type="ORF">ACH49W_04095</name>
</gene>
<evidence type="ECO:0000313" key="2">
    <source>
        <dbReference type="Proteomes" id="UP001611415"/>
    </source>
</evidence>
<protein>
    <recommendedName>
        <fullName evidence="3">XRE family transcriptional regulator</fullName>
    </recommendedName>
</protein>